<evidence type="ECO:0000256" key="2">
    <source>
        <dbReference type="ARBA" id="ARBA00022694"/>
    </source>
</evidence>
<keyword evidence="8" id="KW-0808">Transferase</keyword>
<evidence type="ECO:0000256" key="1">
    <source>
        <dbReference type="ARBA" id="ARBA00022490"/>
    </source>
</evidence>
<comment type="function">
    <text evidence="5">Non-catalytic subunit of the queuine tRNA-ribosyltransferase (TGT) that catalyzes the base-exchange of a guanine (G) residue with queuine (Q) at position 34 (anticodon wobble position) in tRNAs with GU(N) anticodons (tRNA-Asp, -Asn, -His and -Tyr), resulting in the hypermodified nucleoside queuosine (7-(((4,5-cis-dihydroxy-2-cyclopenten-1-yl)amino)methyl)-7-deazaguanosine).</text>
</comment>
<dbReference type="SUPFAM" id="SSF51713">
    <property type="entry name" value="tRNA-guanine transglycosylase"/>
    <property type="match status" value="1"/>
</dbReference>
<dbReference type="GO" id="GO:0005737">
    <property type="term" value="C:cytoplasm"/>
    <property type="evidence" value="ECO:0007669"/>
    <property type="project" value="UniProtKB-SubCell"/>
</dbReference>
<dbReference type="PANTHER" id="PTHR46064">
    <property type="entry name" value="QUEUINE TRNA-RIBOSYLTRANSFERASE ACCESSORY SUBUNIT 2"/>
    <property type="match status" value="1"/>
</dbReference>
<evidence type="ECO:0000256" key="4">
    <source>
        <dbReference type="ARBA" id="ARBA00022833"/>
    </source>
</evidence>
<dbReference type="InterPro" id="IPR002616">
    <property type="entry name" value="tRNA_ribo_trans-like"/>
</dbReference>
<feature type="binding site" evidence="5">
    <location>
        <position position="320"/>
    </location>
    <ligand>
        <name>Zn(2+)</name>
        <dbReference type="ChEBI" id="CHEBI:29105"/>
    </ligand>
</feature>
<dbReference type="HAMAP" id="MF_03043">
    <property type="entry name" value="QTRT2"/>
    <property type="match status" value="1"/>
</dbReference>
<evidence type="ECO:0000313" key="9">
    <source>
        <dbReference type="Proteomes" id="UP000247702"/>
    </source>
</evidence>
<evidence type="ECO:0000313" key="7">
    <source>
        <dbReference type="EMBL" id="GBC03835.1"/>
    </source>
</evidence>
<evidence type="ECO:0000256" key="5">
    <source>
        <dbReference type="HAMAP-Rule" id="MF_03043"/>
    </source>
</evidence>
<comment type="cofactor">
    <cofactor evidence="5">
        <name>Zn(2+)</name>
        <dbReference type="ChEBI" id="CHEBI:29105"/>
    </cofactor>
    <text evidence="5">Binds 1 zinc ion per subunit.</text>
</comment>
<evidence type="ECO:0000313" key="8">
    <source>
        <dbReference type="EMBL" id="GES90429.1"/>
    </source>
</evidence>
<dbReference type="Proteomes" id="UP000247702">
    <property type="component" value="Unassembled WGS sequence"/>
</dbReference>
<gene>
    <name evidence="8" type="ORF">RCL2_001727400</name>
    <name evidence="7" type="ORF">RclHR1_05350009</name>
</gene>
<comment type="subunit">
    <text evidence="5">Heterodimer of a catalytic subunit and an accessory subunit.</text>
</comment>
<dbReference type="EMBL" id="BEXD01003910">
    <property type="protein sequence ID" value="GBC03835.1"/>
    <property type="molecule type" value="Genomic_DNA"/>
</dbReference>
<keyword evidence="3 5" id="KW-0479">Metal-binding</keyword>
<feature type="binding site" evidence="5">
    <location>
        <position position="349"/>
    </location>
    <ligand>
        <name>Zn(2+)</name>
        <dbReference type="ChEBI" id="CHEBI:29105"/>
    </ligand>
</feature>
<feature type="binding site" evidence="5">
    <location>
        <position position="323"/>
    </location>
    <ligand>
        <name>Zn(2+)</name>
        <dbReference type="ChEBI" id="CHEBI:29105"/>
    </ligand>
</feature>
<dbReference type="Gene3D" id="3.20.20.105">
    <property type="entry name" value="Queuine tRNA-ribosyltransferase-like"/>
    <property type="match status" value="1"/>
</dbReference>
<sequence>MSLLFNLLKTSEKSLRLGNLILIKNEQKIILDTPNCLAYTVRGCVPHLTPDNLHDIPLIEAVTVTLEHFIDVQPPPSTQFPGGLHKFLNFEKYFLFIDIRDSGNIKAVSSNADKYVSIYTNHGVRQVMFDSYIEYMNIYKPDVFASLADKITDEVPSLKRIRKSVDRTLKWLDNALSNVKEGIHVFGVLTGHNNKEERIRSAKETAKRNVSGFVLNGNFLGNTSRERINILKSSLDNLPSNKPRLAYGLGTPEDILLGVSEGIDLFDTHYAAKMTDAGHAFIFSLDIKNDLDSCKQQKTINLWDTYFRDDIQPLLVGCQCYSCQNHTRAYIHHLLNVHEMLATVLLMSHNLFHYTKFFKSIRESIDQGTFSSKAERFFKVYDDEYKQEKEMTENSTTVILN</sequence>
<dbReference type="InterPro" id="IPR050852">
    <property type="entry name" value="Queuine_tRNA-ribosyltrfase"/>
</dbReference>
<dbReference type="InterPro" id="IPR036511">
    <property type="entry name" value="TGT-like_sf"/>
</dbReference>
<dbReference type="OrthoDB" id="27601at2759"/>
<comment type="caution">
    <text evidence="7">The sequence shown here is derived from an EMBL/GenBank/DDBJ whole genome shotgun (WGS) entry which is preliminary data.</text>
</comment>
<name>A0A2Z6RZF6_9GLOM</name>
<comment type="subcellular location">
    <subcellularLocation>
        <location evidence="5">Cytoplasm</location>
    </subcellularLocation>
</comment>
<accession>A0A2Z6RZF6</accession>
<dbReference type="GO" id="GO:0008479">
    <property type="term" value="F:tRNA-guanosine(34) queuine transglycosylase activity"/>
    <property type="evidence" value="ECO:0007669"/>
    <property type="project" value="UniProtKB-UniRule"/>
</dbReference>
<evidence type="ECO:0000256" key="3">
    <source>
        <dbReference type="ARBA" id="ARBA00022723"/>
    </source>
</evidence>
<dbReference type="Proteomes" id="UP000615446">
    <property type="component" value="Unassembled WGS sequence"/>
</dbReference>
<dbReference type="Pfam" id="PF01702">
    <property type="entry name" value="TGT"/>
    <property type="match status" value="1"/>
</dbReference>
<reference evidence="8" key="2">
    <citation type="submission" date="2019-10" db="EMBL/GenBank/DDBJ databases">
        <title>Conservation and host-specific expression of non-tandemly repeated heterogenous ribosome RNA gene in arbuscular mycorrhizal fungi.</title>
        <authorList>
            <person name="Maeda T."/>
            <person name="Kobayashi Y."/>
            <person name="Nakagawa T."/>
            <person name="Ezawa T."/>
            <person name="Yamaguchi K."/>
            <person name="Bino T."/>
            <person name="Nishimoto Y."/>
            <person name="Shigenobu S."/>
            <person name="Kawaguchi M."/>
        </authorList>
    </citation>
    <scope>NUCLEOTIDE SEQUENCE</scope>
    <source>
        <strain evidence="8">HR1</strain>
    </source>
</reference>
<comment type="similarity">
    <text evidence="5">Belongs to the queuine tRNA-ribosyltransferase family. QTRT2 subfamily.</text>
</comment>
<keyword evidence="9" id="KW-1185">Reference proteome</keyword>
<dbReference type="AlphaFoldDB" id="A0A2Z6RZF6"/>
<organism evidence="7 9">
    <name type="scientific">Rhizophagus clarus</name>
    <dbReference type="NCBI Taxonomy" id="94130"/>
    <lineage>
        <taxon>Eukaryota</taxon>
        <taxon>Fungi</taxon>
        <taxon>Fungi incertae sedis</taxon>
        <taxon>Mucoromycota</taxon>
        <taxon>Glomeromycotina</taxon>
        <taxon>Glomeromycetes</taxon>
        <taxon>Glomerales</taxon>
        <taxon>Glomeraceae</taxon>
        <taxon>Rhizophagus</taxon>
    </lineage>
</organism>
<protein>
    <recommendedName>
        <fullName evidence="5">Queuine tRNA-ribosyltransferase accessory subunit 2</fullName>
    </recommendedName>
    <alternativeName>
        <fullName evidence="5">Queuine tRNA-ribosyltransferase domain-containing protein 1</fullName>
    </alternativeName>
</protein>
<dbReference type="GO" id="GO:0006400">
    <property type="term" value="P:tRNA modification"/>
    <property type="evidence" value="ECO:0007669"/>
    <property type="project" value="InterPro"/>
</dbReference>
<dbReference type="InterPro" id="IPR028592">
    <property type="entry name" value="QTRTD1"/>
</dbReference>
<dbReference type="EMBL" id="BLAL01000194">
    <property type="protein sequence ID" value="GES90429.1"/>
    <property type="molecule type" value="Genomic_DNA"/>
</dbReference>
<feature type="domain" description="tRNA-guanine(15) transglycosylase-like" evidence="6">
    <location>
        <begin position="16"/>
        <end position="381"/>
    </location>
</feature>
<keyword evidence="1 5" id="KW-0963">Cytoplasm</keyword>
<keyword evidence="2 5" id="KW-0819">tRNA processing</keyword>
<dbReference type="PANTHER" id="PTHR46064:SF1">
    <property type="entry name" value="QUEUINE TRNA-RIBOSYLTRANSFERASE ACCESSORY SUBUNIT 2"/>
    <property type="match status" value="1"/>
</dbReference>
<keyword evidence="4 5" id="KW-0862">Zinc</keyword>
<evidence type="ECO:0000259" key="6">
    <source>
        <dbReference type="Pfam" id="PF01702"/>
    </source>
</evidence>
<dbReference type="NCBIfam" id="TIGR00449">
    <property type="entry name" value="tgt_general"/>
    <property type="match status" value="1"/>
</dbReference>
<proteinExistence type="inferred from homology"/>
<reference evidence="7 9" key="1">
    <citation type="submission" date="2017-11" db="EMBL/GenBank/DDBJ databases">
        <title>The genome of Rhizophagus clarus HR1 reveals common genetic basis of auxotrophy among arbuscular mycorrhizal fungi.</title>
        <authorList>
            <person name="Kobayashi Y."/>
        </authorList>
    </citation>
    <scope>NUCLEOTIDE SEQUENCE [LARGE SCALE GENOMIC DNA]</scope>
    <source>
        <strain evidence="7 9">HR1</strain>
    </source>
</reference>
<feature type="binding site" evidence="5">
    <location>
        <position position="318"/>
    </location>
    <ligand>
        <name>Zn(2+)</name>
        <dbReference type="ChEBI" id="CHEBI:29105"/>
    </ligand>
</feature>
<dbReference type="STRING" id="94130.A0A2Z6RZF6"/>
<dbReference type="GO" id="GO:0046872">
    <property type="term" value="F:metal ion binding"/>
    <property type="evidence" value="ECO:0007669"/>
    <property type="project" value="UniProtKB-KW"/>
</dbReference>